<feature type="compositionally biased region" description="Basic and acidic residues" evidence="1">
    <location>
        <begin position="226"/>
        <end position="293"/>
    </location>
</feature>
<evidence type="ECO:0000313" key="3">
    <source>
        <dbReference type="Proteomes" id="UP001204833"/>
    </source>
</evidence>
<dbReference type="AlphaFoldDB" id="A0AAD5BGC5"/>
<feature type="region of interest" description="Disordered" evidence="1">
    <location>
        <begin position="626"/>
        <end position="876"/>
    </location>
</feature>
<feature type="compositionally biased region" description="Basic and acidic residues" evidence="1">
    <location>
        <begin position="792"/>
        <end position="804"/>
    </location>
</feature>
<reference evidence="2 3" key="1">
    <citation type="journal article" date="2022" name="DNA Res.">
        <title>Genome analysis of five recently described species of the CUG-Ser clade uncovers Candida theae as a new hybrid lineage with pathogenic potential in the Candida parapsilosis species complex.</title>
        <authorList>
            <person name="Mixao V."/>
            <person name="Del Olmo V."/>
            <person name="Hegedusova E."/>
            <person name="Saus E."/>
            <person name="Pryszcz L."/>
            <person name="Cillingova A."/>
            <person name="Nosek J."/>
            <person name="Gabaldon T."/>
        </authorList>
    </citation>
    <scope>NUCLEOTIDE SEQUENCE [LARGE SCALE GENOMIC DNA]</scope>
    <source>
        <strain evidence="2 3">CBS 12239</strain>
    </source>
</reference>
<name>A0AAD5BGC5_9ASCO</name>
<feature type="compositionally biased region" description="Polar residues" evidence="1">
    <location>
        <begin position="215"/>
        <end position="225"/>
    </location>
</feature>
<feature type="region of interest" description="Disordered" evidence="1">
    <location>
        <begin position="953"/>
        <end position="1100"/>
    </location>
</feature>
<accession>A0AAD5BGC5</accession>
<gene>
    <name evidence="2" type="ORF">KGF57_001702</name>
</gene>
<comment type="caution">
    <text evidence="2">The sequence shown here is derived from an EMBL/GenBank/DDBJ whole genome shotgun (WGS) entry which is preliminary data.</text>
</comment>
<feature type="region of interest" description="Disordered" evidence="1">
    <location>
        <begin position="564"/>
        <end position="583"/>
    </location>
</feature>
<feature type="compositionally biased region" description="Low complexity" evidence="1">
    <location>
        <begin position="1"/>
        <end position="19"/>
    </location>
</feature>
<sequence length="1150" mass="128978">MSESTAASSASAKKQPPQSRLKQLTSASTWVSPFRSQPGEEEGTSSKKKVNLYKQFKEDNKVEHIKVPAKFAHHPTLEAEERKKKKQAKAPKSAKTTTESKDKSATGDKTESEEKKLEDNSKEKLITDESATEKLPESKGTATTEGLSIEEKFEKQFEEKPTNEGPSIEEKFEKQFEEKPTTKGLSIEQKFEQQYEKNTTNDVPSTEQKEKATTDETGSQKQSENAQEKSATDEGLERKLTNESRETLLKEEDQDAVKSPEAEAKEALKASDKDLADAKKVSQEEEDLAQEHLEGDDEIVDQIKENPVDVDVPAQTKYEPVERPNQEILDKLKDKPVLLRHYQELNATAIGSLANDLDDPKKVIELGSGLRLTQEQLLDMAAKRVAPVITSINDEVSKTRQEDEIKRQQLLDEKVKKHEGKLKSDFDKYAAKVSKRKDAIDQEIERKLANIANLVKTSDENAAKFEEKTKAEIETAANEYEERETKASEKHVTDKETLEKNHEELLATKKQELEGSKAEQEKATQEIQDLKQKKTDLTEKNSELDTEIERLKQKLEEEKARLKDLTAQHESHQEAIEVNQNQSKELNDKIGGYQKDIDDKKTTHKGLVAEVGALGALLGAFAAKLSDINSDKPNRTERLTEAKNKHISWQREKDQLAEEAAREHERQRAHASQEYETRKHQEELERQRQKEEQERLEKEEQERQAKLEEEERKKQEKLEAEERERQAKLEEEERQKRAEEEAKAKEKKEREQKQANVAEKLKQKEAKQRDLEEERNKHDSLYQKGSFAGGESEYHEAQKGRLNDEITNLQKIKQLREERSTYTGDDPKSDELDKLIKERQKAIKKIENKQAQPSLNERAVAEEPKSSKNLVSSGTGAAAGTAFGQDLIDKQSKLPSAKENPGADYDLNKKGAIHDADKSVPNFEKDEKKDSKSKSGLGSAAIVGGAVGAGSGAAIGAASGTASGIPSDKSASLAKERSNSLSDRFKGWGRRLSRDKTPIEKKEQVPTDKSKAVGVSKDSKPTVATNKENTIGVAPRGDDTIGGVNANDSENKTGSARVIPKGESQTVGGVNANDIESKDFHRPAAATAAGAKEQPRRDDASWEVQSVYEVVSDAEFEANKNDPNYLSVSEEDYTKHKEKEKKVNLLGKIF</sequence>
<evidence type="ECO:0000313" key="2">
    <source>
        <dbReference type="EMBL" id="KAI5961465.1"/>
    </source>
</evidence>
<proteinExistence type="predicted"/>
<dbReference type="GeneID" id="76149761"/>
<feature type="region of interest" description="Disordered" evidence="1">
    <location>
        <begin position="477"/>
        <end position="543"/>
    </location>
</feature>
<feature type="compositionally biased region" description="Polar residues" evidence="1">
    <location>
        <begin position="196"/>
        <end position="206"/>
    </location>
</feature>
<evidence type="ECO:0000256" key="1">
    <source>
        <dbReference type="SAM" id="MobiDB-lite"/>
    </source>
</evidence>
<organism evidence="2 3">
    <name type="scientific">Candida theae</name>
    <dbReference type="NCBI Taxonomy" id="1198502"/>
    <lineage>
        <taxon>Eukaryota</taxon>
        <taxon>Fungi</taxon>
        <taxon>Dikarya</taxon>
        <taxon>Ascomycota</taxon>
        <taxon>Saccharomycotina</taxon>
        <taxon>Pichiomycetes</taxon>
        <taxon>Debaryomycetaceae</taxon>
        <taxon>Candida/Lodderomyces clade</taxon>
        <taxon>Candida</taxon>
    </lineage>
</organism>
<protein>
    <submittedName>
        <fullName evidence="2">Uncharacterized protein</fullName>
    </submittedName>
</protein>
<feature type="compositionally biased region" description="Basic and acidic residues" evidence="1">
    <location>
        <begin position="55"/>
        <end position="66"/>
    </location>
</feature>
<keyword evidence="3" id="KW-1185">Reference proteome</keyword>
<feature type="compositionally biased region" description="Basic and acidic residues" evidence="1">
    <location>
        <begin position="483"/>
        <end position="543"/>
    </location>
</feature>
<dbReference type="Proteomes" id="UP001204833">
    <property type="component" value="Unassembled WGS sequence"/>
</dbReference>
<feature type="compositionally biased region" description="Basic and acidic residues" evidence="1">
    <location>
        <begin position="974"/>
        <end position="1011"/>
    </location>
</feature>
<feature type="compositionally biased region" description="Low complexity" evidence="1">
    <location>
        <begin position="954"/>
        <end position="964"/>
    </location>
</feature>
<feature type="compositionally biased region" description="Basic and acidic residues" evidence="1">
    <location>
        <begin position="814"/>
        <end position="848"/>
    </location>
</feature>
<feature type="compositionally biased region" description="Basic and acidic residues" evidence="1">
    <location>
        <begin position="149"/>
        <end position="181"/>
    </location>
</feature>
<feature type="compositionally biased region" description="Basic and acidic residues" evidence="1">
    <location>
        <begin position="98"/>
        <end position="137"/>
    </location>
</feature>
<feature type="region of interest" description="Disordered" evidence="1">
    <location>
        <begin position="1"/>
        <end position="327"/>
    </location>
</feature>
<feature type="compositionally biased region" description="Polar residues" evidence="1">
    <location>
        <begin position="20"/>
        <end position="35"/>
    </location>
</feature>
<feature type="compositionally biased region" description="Basic and acidic residues" evidence="1">
    <location>
        <begin position="629"/>
        <end position="781"/>
    </location>
</feature>
<dbReference type="EMBL" id="JAIHNG010000076">
    <property type="protein sequence ID" value="KAI5961465.1"/>
    <property type="molecule type" value="Genomic_DNA"/>
</dbReference>
<feature type="compositionally biased region" description="Basic and acidic residues" evidence="1">
    <location>
        <begin position="906"/>
        <end position="933"/>
    </location>
</feature>
<dbReference type="RefSeq" id="XP_051609758.1">
    <property type="nucleotide sequence ID" value="XM_051750936.1"/>
</dbReference>
<feature type="compositionally biased region" description="Basic and acidic residues" evidence="1">
    <location>
        <begin position="564"/>
        <end position="575"/>
    </location>
</feature>
<feature type="region of interest" description="Disordered" evidence="1">
    <location>
        <begin position="889"/>
        <end position="938"/>
    </location>
</feature>